<dbReference type="Proteomes" id="UP000559182">
    <property type="component" value="Unassembled WGS sequence"/>
</dbReference>
<accession>A0A839N9Z4</accession>
<dbReference type="InterPro" id="IPR016155">
    <property type="entry name" value="Mopterin_synth/thiamin_S_b"/>
</dbReference>
<dbReference type="RefSeq" id="WP_183321203.1">
    <property type="nucleotide sequence ID" value="NZ_JACHVQ010000002.1"/>
</dbReference>
<evidence type="ECO:0000313" key="1">
    <source>
        <dbReference type="EMBL" id="MBB2892804.1"/>
    </source>
</evidence>
<dbReference type="Pfam" id="PF02597">
    <property type="entry name" value="ThiS"/>
    <property type="match status" value="1"/>
</dbReference>
<gene>
    <name evidence="1" type="ORF">FHU39_002822</name>
</gene>
<dbReference type="EMBL" id="JACHVQ010000002">
    <property type="protein sequence ID" value="MBB2892804.1"/>
    <property type="molecule type" value="Genomic_DNA"/>
</dbReference>
<keyword evidence="2" id="KW-1185">Reference proteome</keyword>
<reference evidence="1 2" key="1">
    <citation type="submission" date="2020-08" db="EMBL/GenBank/DDBJ databases">
        <title>Sequencing the genomes of 1000 actinobacteria strains.</title>
        <authorList>
            <person name="Klenk H.-P."/>
        </authorList>
    </citation>
    <scope>NUCLEOTIDE SEQUENCE [LARGE SCALE GENOMIC DNA]</scope>
    <source>
        <strain evidence="1 2">DSM 105369</strain>
    </source>
</reference>
<dbReference type="InterPro" id="IPR003749">
    <property type="entry name" value="ThiS/MoaD-like"/>
</dbReference>
<protein>
    <submittedName>
        <fullName evidence="1">Molybdopterin converting factor small subunit</fullName>
    </submittedName>
</protein>
<dbReference type="InterPro" id="IPR012675">
    <property type="entry name" value="Beta-grasp_dom_sf"/>
</dbReference>
<sequence length="79" mass="8083">MHDVTVRYWAAAQAAAGTHEETLPAADLEQLRAAALQAHPGLGPVLQLASFLLDGRRVDGATALPAGSVVEVLPPFAGG</sequence>
<proteinExistence type="predicted"/>
<dbReference type="AlphaFoldDB" id="A0A839N9Z4"/>
<dbReference type="Gene3D" id="3.10.20.30">
    <property type="match status" value="1"/>
</dbReference>
<name>A0A839N9Z4_9MICO</name>
<organism evidence="1 2">
    <name type="scientific">Flexivirga oryzae</name>
    <dbReference type="NCBI Taxonomy" id="1794944"/>
    <lineage>
        <taxon>Bacteria</taxon>
        <taxon>Bacillati</taxon>
        <taxon>Actinomycetota</taxon>
        <taxon>Actinomycetes</taxon>
        <taxon>Micrococcales</taxon>
        <taxon>Dermacoccaceae</taxon>
        <taxon>Flexivirga</taxon>
    </lineage>
</organism>
<comment type="caution">
    <text evidence="1">The sequence shown here is derived from an EMBL/GenBank/DDBJ whole genome shotgun (WGS) entry which is preliminary data.</text>
</comment>
<evidence type="ECO:0000313" key="2">
    <source>
        <dbReference type="Proteomes" id="UP000559182"/>
    </source>
</evidence>
<dbReference type="SUPFAM" id="SSF54285">
    <property type="entry name" value="MoaD/ThiS"/>
    <property type="match status" value="1"/>
</dbReference>